<dbReference type="Proteomes" id="UP000828390">
    <property type="component" value="Unassembled WGS sequence"/>
</dbReference>
<dbReference type="AlphaFoldDB" id="A0A9D3Z1R2"/>
<accession>A0A9D3Z1R2</accession>
<name>A0A9D3Z1R2_DREPO</name>
<dbReference type="EMBL" id="JAIWYP010000014">
    <property type="protein sequence ID" value="KAH3709030.1"/>
    <property type="molecule type" value="Genomic_DNA"/>
</dbReference>
<evidence type="ECO:0000313" key="1">
    <source>
        <dbReference type="EMBL" id="KAH3709030.1"/>
    </source>
</evidence>
<protein>
    <submittedName>
        <fullName evidence="1">Uncharacterized protein</fullName>
    </submittedName>
</protein>
<gene>
    <name evidence="1" type="ORF">DPMN_068490</name>
</gene>
<sequence>MKIFVKVHIACTAQLKASNSDTSQFKKRVTWVEKTENIMSEISNNIAIVKYIGYFPERQCYGSVKEIDKNVKYIRTKPRVVRHLESKVKHRSVKDVEREENNVQTSDFEKQRNKKQLRNMLYKFRDFNRRRILRLDASNLKMTRF</sequence>
<proteinExistence type="predicted"/>
<reference evidence="1" key="1">
    <citation type="journal article" date="2019" name="bioRxiv">
        <title>The Genome of the Zebra Mussel, Dreissena polymorpha: A Resource for Invasive Species Research.</title>
        <authorList>
            <person name="McCartney M.A."/>
            <person name="Auch B."/>
            <person name="Kono T."/>
            <person name="Mallez S."/>
            <person name="Zhang Y."/>
            <person name="Obille A."/>
            <person name="Becker A."/>
            <person name="Abrahante J.E."/>
            <person name="Garbe J."/>
            <person name="Badalamenti J.P."/>
            <person name="Herman A."/>
            <person name="Mangelson H."/>
            <person name="Liachko I."/>
            <person name="Sullivan S."/>
            <person name="Sone E.D."/>
            <person name="Koren S."/>
            <person name="Silverstein K.A.T."/>
            <person name="Beckman K.B."/>
            <person name="Gohl D.M."/>
        </authorList>
    </citation>
    <scope>NUCLEOTIDE SEQUENCE</scope>
    <source>
        <strain evidence="1">Duluth1</strain>
        <tissue evidence="1">Whole animal</tissue>
    </source>
</reference>
<organism evidence="1 2">
    <name type="scientific">Dreissena polymorpha</name>
    <name type="common">Zebra mussel</name>
    <name type="synonym">Mytilus polymorpha</name>
    <dbReference type="NCBI Taxonomy" id="45954"/>
    <lineage>
        <taxon>Eukaryota</taxon>
        <taxon>Metazoa</taxon>
        <taxon>Spiralia</taxon>
        <taxon>Lophotrochozoa</taxon>
        <taxon>Mollusca</taxon>
        <taxon>Bivalvia</taxon>
        <taxon>Autobranchia</taxon>
        <taxon>Heteroconchia</taxon>
        <taxon>Euheterodonta</taxon>
        <taxon>Imparidentia</taxon>
        <taxon>Neoheterodontei</taxon>
        <taxon>Myida</taxon>
        <taxon>Dreissenoidea</taxon>
        <taxon>Dreissenidae</taxon>
        <taxon>Dreissena</taxon>
    </lineage>
</organism>
<evidence type="ECO:0000313" key="2">
    <source>
        <dbReference type="Proteomes" id="UP000828390"/>
    </source>
</evidence>
<reference evidence="1" key="2">
    <citation type="submission" date="2020-11" db="EMBL/GenBank/DDBJ databases">
        <authorList>
            <person name="McCartney M.A."/>
            <person name="Auch B."/>
            <person name="Kono T."/>
            <person name="Mallez S."/>
            <person name="Becker A."/>
            <person name="Gohl D.M."/>
            <person name="Silverstein K.A.T."/>
            <person name="Koren S."/>
            <person name="Bechman K.B."/>
            <person name="Herman A."/>
            <person name="Abrahante J.E."/>
            <person name="Garbe J."/>
        </authorList>
    </citation>
    <scope>NUCLEOTIDE SEQUENCE</scope>
    <source>
        <strain evidence="1">Duluth1</strain>
        <tissue evidence="1">Whole animal</tissue>
    </source>
</reference>
<keyword evidence="2" id="KW-1185">Reference proteome</keyword>
<comment type="caution">
    <text evidence="1">The sequence shown here is derived from an EMBL/GenBank/DDBJ whole genome shotgun (WGS) entry which is preliminary data.</text>
</comment>